<keyword evidence="10" id="KW-1133">Transmembrane helix</keyword>
<comment type="similarity">
    <text evidence="2">Belongs to the repulsive guidance molecule (RGM) family.</text>
</comment>
<evidence type="ECO:0000256" key="2">
    <source>
        <dbReference type="ARBA" id="ARBA00005321"/>
    </source>
</evidence>
<dbReference type="Proteomes" id="UP000789390">
    <property type="component" value="Unassembled WGS sequence"/>
</dbReference>
<evidence type="ECO:0000256" key="1">
    <source>
        <dbReference type="ARBA" id="ARBA00004609"/>
    </source>
</evidence>
<dbReference type="PANTHER" id="PTHR31428:SF6">
    <property type="entry name" value="REPULSIVE GUIDANCE MOLECULE B HOMOLOG DRAG-1"/>
    <property type="match status" value="1"/>
</dbReference>
<evidence type="ECO:0000256" key="8">
    <source>
        <dbReference type="ARBA" id="ARBA00023288"/>
    </source>
</evidence>
<evidence type="ECO:0000313" key="14">
    <source>
        <dbReference type="Proteomes" id="UP000789390"/>
    </source>
</evidence>
<dbReference type="GO" id="GO:0098552">
    <property type="term" value="C:side of membrane"/>
    <property type="evidence" value="ECO:0007669"/>
    <property type="project" value="UniProtKB-KW"/>
</dbReference>
<evidence type="ECO:0000256" key="6">
    <source>
        <dbReference type="ARBA" id="ARBA00023136"/>
    </source>
</evidence>
<dbReference type="Pfam" id="PF06534">
    <property type="entry name" value="RGM_C"/>
    <property type="match status" value="1"/>
</dbReference>
<gene>
    <name evidence="13" type="ORF">DGAL_LOCUS1559</name>
</gene>
<feature type="transmembrane region" description="Helical" evidence="10">
    <location>
        <begin position="58"/>
        <end position="77"/>
    </location>
</feature>
<dbReference type="FunFam" id="3.40.1000.10:FF:000007">
    <property type="entry name" value="RGM domain family member B"/>
    <property type="match status" value="1"/>
</dbReference>
<feature type="domain" description="Repulsive guidance molecule C-terminal" evidence="11">
    <location>
        <begin position="251"/>
        <end position="515"/>
    </location>
</feature>
<sequence length="590" mass="63104">MDTHLWRPSRLASTAGTTGSSFIDGCSTLGLKMAWTRLTPPMFSHFLVRPRRRRRRSIATASCLLALVMMIAMWSGVAEGSSGSGCKVDYCTRQFQQAAMTSGVRRGPAFCVILRQYSDCLRSTARSCRGYLAYHSTITLVQNWNGDSNCSYVGGGSGPGSPIPNKDGAGRPRNHDHHSSSNLHAGKTEDSSSYSNEKTVTSSSADRTTSLEPTARVYVRPDRPPNSLPITGTSVVMEGSPSCTYQGRPEMTHCSFYGDPHLVTFNGDFQTCKVAGAWPLIDNAYLAVSVTNEAVVPGSSATATTKITIIIKGGSDCAPERTYEAAVDSVPASFVDGSQWGGPLPPGSSGLPSSALEHLVPVRIAEKEPGRHIEIHARHLGATLIVRQVGRYLTFAAKLPREIAQQGAGREGLQLCVKGCPASERIDVATVLLGSGHGRHPSMTSSGRFYRSQTSESPSSLVKGMTRDAALSLCREYNLTDYYLDSCMFDLMTTGDPSFSLAASRAQTDYFSLLPDAANRLANRTWPLGTSSSSSSSSTASRGSLSSSASSAVRSARLLVGEAHGPGRPSVIAVSLLVVWSWLSLWNPLR</sequence>
<evidence type="ECO:0000313" key="13">
    <source>
        <dbReference type="EMBL" id="CAH0099425.1"/>
    </source>
</evidence>
<dbReference type="GO" id="GO:0005886">
    <property type="term" value="C:plasma membrane"/>
    <property type="evidence" value="ECO:0007669"/>
    <property type="project" value="UniProtKB-SubCell"/>
</dbReference>
<comment type="subcellular location">
    <subcellularLocation>
        <location evidence="1">Cell membrane</location>
        <topology evidence="1">Lipid-anchor</topology>
        <topology evidence="1">GPI-anchor</topology>
    </subcellularLocation>
</comment>
<proteinExistence type="inferred from homology"/>
<reference evidence="13" key="1">
    <citation type="submission" date="2021-11" db="EMBL/GenBank/DDBJ databases">
        <authorList>
            <person name="Schell T."/>
        </authorList>
    </citation>
    <scope>NUCLEOTIDE SEQUENCE</scope>
    <source>
        <strain evidence="13">M5</strain>
    </source>
</reference>
<keyword evidence="4" id="KW-0336">GPI-anchor</keyword>
<feature type="region of interest" description="Disordered" evidence="9">
    <location>
        <begin position="155"/>
        <end position="234"/>
    </location>
</feature>
<evidence type="ECO:0000259" key="11">
    <source>
        <dbReference type="Pfam" id="PF06534"/>
    </source>
</evidence>
<accession>A0A8J2RN51</accession>
<dbReference type="GO" id="GO:0015026">
    <property type="term" value="F:coreceptor activity"/>
    <property type="evidence" value="ECO:0007669"/>
    <property type="project" value="TreeGrafter"/>
</dbReference>
<evidence type="ECO:0000256" key="3">
    <source>
        <dbReference type="ARBA" id="ARBA00022475"/>
    </source>
</evidence>
<dbReference type="PANTHER" id="PTHR31428">
    <property type="entry name" value="RGM DOMAIN FAMILY MEMBER DRAG-1"/>
    <property type="match status" value="1"/>
</dbReference>
<feature type="compositionally biased region" description="Polar residues" evidence="9">
    <location>
        <begin position="191"/>
        <end position="212"/>
    </location>
</feature>
<evidence type="ECO:0000256" key="10">
    <source>
        <dbReference type="SAM" id="Phobius"/>
    </source>
</evidence>
<evidence type="ECO:0000259" key="12">
    <source>
        <dbReference type="Pfam" id="PF06535"/>
    </source>
</evidence>
<keyword evidence="10" id="KW-0812">Transmembrane</keyword>
<dbReference type="Pfam" id="PF06535">
    <property type="entry name" value="RGM_N"/>
    <property type="match status" value="1"/>
</dbReference>
<evidence type="ECO:0008006" key="15">
    <source>
        <dbReference type="Google" id="ProtNLM"/>
    </source>
</evidence>
<comment type="caution">
    <text evidence="13">The sequence shown here is derived from an EMBL/GenBank/DDBJ whole genome shotgun (WGS) entry which is preliminary data.</text>
</comment>
<evidence type="ECO:0000256" key="4">
    <source>
        <dbReference type="ARBA" id="ARBA00022622"/>
    </source>
</evidence>
<keyword evidence="7" id="KW-0325">Glycoprotein</keyword>
<dbReference type="InterPro" id="IPR009496">
    <property type="entry name" value="RGM_C"/>
</dbReference>
<name>A0A8J2RN51_9CRUS</name>
<feature type="domain" description="Repulsive guidance molecule N-terminal" evidence="12">
    <location>
        <begin position="86"/>
        <end position="151"/>
    </location>
</feature>
<dbReference type="InterPro" id="IPR040287">
    <property type="entry name" value="RGM"/>
</dbReference>
<keyword evidence="6 10" id="KW-0472">Membrane</keyword>
<dbReference type="AlphaFoldDB" id="A0A8J2RN51"/>
<dbReference type="GO" id="GO:0030509">
    <property type="term" value="P:BMP signaling pathway"/>
    <property type="evidence" value="ECO:0007669"/>
    <property type="project" value="TreeGrafter"/>
</dbReference>
<dbReference type="Gene3D" id="3.40.1000.10">
    <property type="entry name" value="Mog1/PsbP, alpha/beta/alpha sandwich"/>
    <property type="match status" value="1"/>
</dbReference>
<keyword evidence="3" id="KW-1003">Cell membrane</keyword>
<dbReference type="InterPro" id="IPR010536">
    <property type="entry name" value="RGM_N"/>
</dbReference>
<organism evidence="13 14">
    <name type="scientific">Daphnia galeata</name>
    <dbReference type="NCBI Taxonomy" id="27404"/>
    <lineage>
        <taxon>Eukaryota</taxon>
        <taxon>Metazoa</taxon>
        <taxon>Ecdysozoa</taxon>
        <taxon>Arthropoda</taxon>
        <taxon>Crustacea</taxon>
        <taxon>Branchiopoda</taxon>
        <taxon>Diplostraca</taxon>
        <taxon>Cladocera</taxon>
        <taxon>Anomopoda</taxon>
        <taxon>Daphniidae</taxon>
        <taxon>Daphnia</taxon>
    </lineage>
</organism>
<evidence type="ECO:0000256" key="9">
    <source>
        <dbReference type="SAM" id="MobiDB-lite"/>
    </source>
</evidence>
<keyword evidence="5" id="KW-0732">Signal</keyword>
<protein>
    <recommendedName>
        <fullName evidence="15">Repulsive guidance molecule A</fullName>
    </recommendedName>
</protein>
<dbReference type="OrthoDB" id="10013795at2759"/>
<evidence type="ECO:0000256" key="5">
    <source>
        <dbReference type="ARBA" id="ARBA00022729"/>
    </source>
</evidence>
<keyword evidence="8" id="KW-0449">Lipoprotein</keyword>
<evidence type="ECO:0000256" key="7">
    <source>
        <dbReference type="ARBA" id="ARBA00023180"/>
    </source>
</evidence>
<keyword evidence="14" id="KW-1185">Reference proteome</keyword>
<dbReference type="EMBL" id="CAKKLH010000018">
    <property type="protein sequence ID" value="CAH0099425.1"/>
    <property type="molecule type" value="Genomic_DNA"/>
</dbReference>